<feature type="binding site" evidence="6">
    <location>
        <position position="337"/>
    </location>
    <ligand>
        <name>Mn(2+)</name>
        <dbReference type="ChEBI" id="CHEBI:29035"/>
        <label>2</label>
    </ligand>
</feature>
<gene>
    <name evidence="6" type="primary">deoB</name>
    <name evidence="9" type="ordered locus">MROS_0185</name>
</gene>
<evidence type="ECO:0000313" key="10">
    <source>
        <dbReference type="Proteomes" id="UP000009011"/>
    </source>
</evidence>
<dbReference type="EMBL" id="CP003557">
    <property type="protein sequence ID" value="AFN73429.1"/>
    <property type="molecule type" value="Genomic_DNA"/>
</dbReference>
<dbReference type="InterPro" id="IPR006124">
    <property type="entry name" value="Metalloenzyme"/>
</dbReference>
<feature type="binding site" evidence="6">
    <location>
        <position position="10"/>
    </location>
    <ligand>
        <name>Mn(2+)</name>
        <dbReference type="ChEBI" id="CHEBI:29035"/>
        <label>1</label>
    </ligand>
</feature>
<dbReference type="GO" id="GO:0000287">
    <property type="term" value="F:magnesium ion binding"/>
    <property type="evidence" value="ECO:0007669"/>
    <property type="project" value="UniProtKB-UniRule"/>
</dbReference>
<dbReference type="NCBIfam" id="TIGR01696">
    <property type="entry name" value="deoB"/>
    <property type="match status" value="1"/>
</dbReference>
<proteinExistence type="inferred from homology"/>
<feature type="domain" description="Metalloenzyme" evidence="8">
    <location>
        <begin position="4"/>
        <end position="376"/>
    </location>
</feature>
<dbReference type="HOGENOM" id="CLU_053861_0_0_10"/>
<comment type="similarity">
    <text evidence="1 6">Belongs to the phosphopentomutase family.</text>
</comment>
<protein>
    <recommendedName>
        <fullName evidence="6 7">Phosphopentomutase</fullName>
        <ecNumber evidence="6 7">5.4.2.7</ecNumber>
    </recommendedName>
    <alternativeName>
        <fullName evidence="6">Phosphodeoxyribomutase</fullName>
    </alternativeName>
</protein>
<keyword evidence="5 6" id="KW-0413">Isomerase</keyword>
<feature type="binding site" evidence="6">
    <location>
        <position position="284"/>
    </location>
    <ligand>
        <name>Mn(2+)</name>
        <dbReference type="ChEBI" id="CHEBI:29035"/>
        <label>2</label>
    </ligand>
</feature>
<dbReference type="PIRSF" id="PIRSF001491">
    <property type="entry name" value="Ppentomutase"/>
    <property type="match status" value="1"/>
</dbReference>
<keyword evidence="3 6" id="KW-0479">Metal-binding</keyword>
<dbReference type="OrthoDB" id="9777768at2"/>
<dbReference type="KEGG" id="mro:MROS_0185"/>
<organism evidence="9 10">
    <name type="scientific">Melioribacter roseus (strain DSM 23840 / JCM 17771 / VKM B-2668 / P3M-2)</name>
    <dbReference type="NCBI Taxonomy" id="1191523"/>
    <lineage>
        <taxon>Bacteria</taxon>
        <taxon>Pseudomonadati</taxon>
        <taxon>Ignavibacteriota</taxon>
        <taxon>Ignavibacteria</taxon>
        <taxon>Ignavibacteriales</taxon>
        <taxon>Melioribacteraceae</taxon>
        <taxon>Melioribacter</taxon>
    </lineage>
</organism>
<dbReference type="GO" id="GO:0043094">
    <property type="term" value="P:metabolic compound salvage"/>
    <property type="evidence" value="ECO:0007669"/>
    <property type="project" value="UniProtKB-UniRule"/>
</dbReference>
<keyword evidence="4 6" id="KW-0464">Manganese</keyword>
<keyword evidence="2 6" id="KW-0963">Cytoplasm</keyword>
<reference evidence="9 10" key="1">
    <citation type="journal article" date="2013" name="PLoS ONE">
        <title>Genomic analysis of Melioribacter roseus, facultatively anaerobic organotrophic bacterium representing a novel deep lineage within Bacteriodetes/Chlorobi group.</title>
        <authorList>
            <person name="Kadnikov V.V."/>
            <person name="Mardanov A.V."/>
            <person name="Podosokorskaya O.A."/>
            <person name="Gavrilov S.N."/>
            <person name="Kublanov I.V."/>
            <person name="Beletsky A.V."/>
            <person name="Bonch-Osmolovskaya E.A."/>
            <person name="Ravin N.V."/>
        </authorList>
    </citation>
    <scope>NUCLEOTIDE SEQUENCE [LARGE SCALE GENOMIC DNA]</scope>
    <source>
        <strain evidence="10">JCM 17771 / P3M-2</strain>
    </source>
</reference>
<dbReference type="SUPFAM" id="SSF143856">
    <property type="entry name" value="DeoB insert domain-like"/>
    <property type="match status" value="1"/>
</dbReference>
<evidence type="ECO:0000256" key="1">
    <source>
        <dbReference type="ARBA" id="ARBA00010373"/>
    </source>
</evidence>
<feature type="binding site" evidence="6">
    <location>
        <position position="289"/>
    </location>
    <ligand>
        <name>Mn(2+)</name>
        <dbReference type="ChEBI" id="CHEBI:29035"/>
        <label>2</label>
    </ligand>
</feature>
<evidence type="ECO:0000256" key="6">
    <source>
        <dbReference type="HAMAP-Rule" id="MF_00740"/>
    </source>
</evidence>
<name>I6ZN80_MELRP</name>
<evidence type="ECO:0000256" key="2">
    <source>
        <dbReference type="ARBA" id="ARBA00022490"/>
    </source>
</evidence>
<dbReference type="NCBIfam" id="NF003766">
    <property type="entry name" value="PRK05362.1"/>
    <property type="match status" value="1"/>
</dbReference>
<comment type="cofactor">
    <cofactor evidence="6">
        <name>Mn(2+)</name>
        <dbReference type="ChEBI" id="CHEBI:29035"/>
    </cofactor>
    <text evidence="6">Binds 2 manganese ions.</text>
</comment>
<evidence type="ECO:0000256" key="3">
    <source>
        <dbReference type="ARBA" id="ARBA00022723"/>
    </source>
</evidence>
<dbReference type="CDD" id="cd16009">
    <property type="entry name" value="PPM"/>
    <property type="match status" value="1"/>
</dbReference>
<evidence type="ECO:0000256" key="5">
    <source>
        <dbReference type="ARBA" id="ARBA00023235"/>
    </source>
</evidence>
<evidence type="ECO:0000313" key="9">
    <source>
        <dbReference type="EMBL" id="AFN73429.1"/>
    </source>
</evidence>
<comment type="catalytic activity">
    <reaction evidence="6">
        <text>2-deoxy-alpha-D-ribose 1-phosphate = 2-deoxy-D-ribose 5-phosphate</text>
        <dbReference type="Rhea" id="RHEA:27658"/>
        <dbReference type="ChEBI" id="CHEBI:57259"/>
        <dbReference type="ChEBI" id="CHEBI:62877"/>
        <dbReference type="EC" id="5.4.2.7"/>
    </reaction>
</comment>
<comment type="catalytic activity">
    <reaction evidence="6">
        <text>alpha-D-ribose 1-phosphate = D-ribose 5-phosphate</text>
        <dbReference type="Rhea" id="RHEA:18793"/>
        <dbReference type="ChEBI" id="CHEBI:57720"/>
        <dbReference type="ChEBI" id="CHEBI:78346"/>
        <dbReference type="EC" id="5.4.2.7"/>
    </reaction>
</comment>
<dbReference type="InterPro" id="IPR010045">
    <property type="entry name" value="DeoB"/>
</dbReference>
<dbReference type="UniPathway" id="UPA00087">
    <property type="reaction ID" value="UER00173"/>
</dbReference>
<dbReference type="PANTHER" id="PTHR21110">
    <property type="entry name" value="PHOSPHOPENTOMUTASE"/>
    <property type="match status" value="1"/>
</dbReference>
<dbReference type="Proteomes" id="UP000009011">
    <property type="component" value="Chromosome"/>
</dbReference>
<evidence type="ECO:0000256" key="7">
    <source>
        <dbReference type="NCBIfam" id="TIGR01696"/>
    </source>
</evidence>
<dbReference type="GO" id="GO:0006018">
    <property type="term" value="P:2-deoxyribose 1-phosphate catabolic process"/>
    <property type="evidence" value="ECO:0007669"/>
    <property type="project" value="UniProtKB-UniRule"/>
</dbReference>
<dbReference type="Gene3D" id="3.40.720.10">
    <property type="entry name" value="Alkaline Phosphatase, subunit A"/>
    <property type="match status" value="1"/>
</dbReference>
<dbReference type="PATRIC" id="fig|1191523.3.peg.191"/>
<dbReference type="PANTHER" id="PTHR21110:SF0">
    <property type="entry name" value="PHOSPHOPENTOMUTASE"/>
    <property type="match status" value="1"/>
</dbReference>
<dbReference type="GO" id="GO:0006015">
    <property type="term" value="P:5-phosphoribose 1-diphosphate biosynthetic process"/>
    <property type="evidence" value="ECO:0007669"/>
    <property type="project" value="UniProtKB-UniPathway"/>
</dbReference>
<accession>I6ZN80</accession>
<evidence type="ECO:0000256" key="4">
    <source>
        <dbReference type="ARBA" id="ARBA00023211"/>
    </source>
</evidence>
<comment type="pathway">
    <text evidence="6">Carbohydrate degradation; 2-deoxy-D-ribose 1-phosphate degradation; D-glyceraldehyde 3-phosphate and acetaldehyde from 2-deoxy-alpha-D-ribose 1-phosphate: step 1/2.</text>
</comment>
<feature type="binding site" evidence="6">
    <location>
        <position position="325"/>
    </location>
    <ligand>
        <name>Mn(2+)</name>
        <dbReference type="ChEBI" id="CHEBI:29035"/>
        <label>1</label>
    </ligand>
</feature>
<dbReference type="GO" id="GO:0008973">
    <property type="term" value="F:phosphopentomutase activity"/>
    <property type="evidence" value="ECO:0007669"/>
    <property type="project" value="UniProtKB-UniRule"/>
</dbReference>
<dbReference type="GO" id="GO:0005829">
    <property type="term" value="C:cytosol"/>
    <property type="evidence" value="ECO:0007669"/>
    <property type="project" value="TreeGrafter"/>
</dbReference>
<feature type="binding site" evidence="6">
    <location>
        <position position="326"/>
    </location>
    <ligand>
        <name>Mn(2+)</name>
        <dbReference type="ChEBI" id="CHEBI:29035"/>
        <label>1</label>
    </ligand>
</feature>
<dbReference type="SUPFAM" id="SSF53649">
    <property type="entry name" value="Alkaline phosphatase-like"/>
    <property type="match status" value="1"/>
</dbReference>
<sequence>MNNFIVIVLDGVGIGELPDADKYGDRGSNTLANMAEYLGGLFLPNLQKLGLGNIASIRGIDPVEKPLASFGKMNEVSVGKDSTTGHWELGGLHIDKEFPLYPRGFPQSIIDKFIKETGVKGALGNIPSSGTEIIERLGEEHLKTSYPIVYTSADSVFQIAAHEEIIPLERLYEICEIARNKVLTGDNAVARVIARPFIGKPGKFRRTTNRKDFSLDPFGYTILDYLYHNNVNTIAIGKINDLFNYRGIKTGYKTKSNAEGMDKLLQVCSQDVSSFIFVNLVDFDVYYGHRNDPLGFAGALKEFDDFLPSLLNKMDGSDRLILTADHGNDPTTPSTDHSREYVPLLFYSKEEPSRNFGIRNTFADVAQTVAHYFKVNNDLKGNSFLYG</sequence>
<dbReference type="HAMAP" id="MF_00740">
    <property type="entry name" value="Phosphopentomut"/>
    <property type="match status" value="1"/>
</dbReference>
<dbReference type="EC" id="5.4.2.7" evidence="6 7"/>
<dbReference type="Pfam" id="PF01676">
    <property type="entry name" value="Metalloenzyme"/>
    <property type="match status" value="1"/>
</dbReference>
<keyword evidence="10" id="KW-1185">Reference proteome</keyword>
<dbReference type="GO" id="GO:0009117">
    <property type="term" value="P:nucleotide metabolic process"/>
    <property type="evidence" value="ECO:0007669"/>
    <property type="project" value="UniProtKB-UniRule"/>
</dbReference>
<dbReference type="eggNOG" id="COG1015">
    <property type="taxonomic scope" value="Bacteria"/>
</dbReference>
<dbReference type="InterPro" id="IPR024052">
    <property type="entry name" value="Phosphopentomutase_DeoB_cap_sf"/>
</dbReference>
<dbReference type="RefSeq" id="WP_014854866.1">
    <property type="nucleotide sequence ID" value="NC_018178.1"/>
</dbReference>
<comment type="function">
    <text evidence="6">Isomerase that catalyzes the conversion of deoxy-ribose 1-phosphate (dRib-1-P) and ribose 1-phosphate (Rib-1-P) to deoxy-ribose 5-phosphate (dRib-5-P) and ribose 5-phosphate (Rib-5-P), respectively.</text>
</comment>
<dbReference type="FunFam" id="3.30.70.1250:FF:000001">
    <property type="entry name" value="Phosphopentomutase"/>
    <property type="match status" value="1"/>
</dbReference>
<dbReference type="GO" id="GO:0030145">
    <property type="term" value="F:manganese ion binding"/>
    <property type="evidence" value="ECO:0007669"/>
    <property type="project" value="UniProtKB-UniRule"/>
</dbReference>
<comment type="subcellular location">
    <subcellularLocation>
        <location evidence="6">Cytoplasm</location>
    </subcellularLocation>
</comment>
<evidence type="ECO:0000259" key="8">
    <source>
        <dbReference type="Pfam" id="PF01676"/>
    </source>
</evidence>
<dbReference type="Gene3D" id="3.30.70.1250">
    <property type="entry name" value="Phosphopentomutase"/>
    <property type="match status" value="1"/>
</dbReference>
<dbReference type="AlphaFoldDB" id="I6ZN80"/>
<dbReference type="STRING" id="1191523.MROS_0185"/>
<dbReference type="InterPro" id="IPR017850">
    <property type="entry name" value="Alkaline_phosphatase_core_sf"/>
</dbReference>